<evidence type="ECO:0000256" key="4">
    <source>
        <dbReference type="ARBA" id="ARBA00023180"/>
    </source>
</evidence>
<keyword evidence="5" id="KW-0732">Signal</keyword>
<feature type="chain" id="PRO_5029687033" description="EGF-like domain-containing protein" evidence="5">
    <location>
        <begin position="25"/>
        <end position="247"/>
    </location>
</feature>
<name>A0A7M7RDY7_STRPU</name>
<comment type="similarity">
    <text evidence="1">Belongs to the EGF-CFC (Cripto-1/FRL1/Cryptic) family.</text>
</comment>
<evidence type="ECO:0000313" key="7">
    <source>
        <dbReference type="EnsemblMetazoa" id="XP_787941"/>
    </source>
</evidence>
<reference evidence="8" key="1">
    <citation type="submission" date="2015-02" db="EMBL/GenBank/DDBJ databases">
        <title>Genome sequencing for Strongylocentrotus purpuratus.</title>
        <authorList>
            <person name="Murali S."/>
            <person name="Liu Y."/>
            <person name="Vee V."/>
            <person name="English A."/>
            <person name="Wang M."/>
            <person name="Skinner E."/>
            <person name="Han Y."/>
            <person name="Muzny D.M."/>
            <person name="Worley K.C."/>
            <person name="Gibbs R.A."/>
        </authorList>
    </citation>
    <scope>NUCLEOTIDE SEQUENCE</scope>
</reference>
<evidence type="ECO:0000256" key="2">
    <source>
        <dbReference type="ARBA" id="ARBA00022536"/>
    </source>
</evidence>
<dbReference type="PROSITE" id="PS00022">
    <property type="entry name" value="EGF_1"/>
    <property type="match status" value="1"/>
</dbReference>
<dbReference type="OMA" id="GRYCEIY"/>
<proteinExistence type="inferred from homology"/>
<accession>A0A7M7RDY7</accession>
<dbReference type="GeneID" id="582915"/>
<keyword evidence="2" id="KW-0245">EGF-like domain</keyword>
<dbReference type="AlphaFoldDB" id="A0A7M7RDY7"/>
<evidence type="ECO:0000256" key="1">
    <source>
        <dbReference type="ARBA" id="ARBA00007384"/>
    </source>
</evidence>
<protein>
    <recommendedName>
        <fullName evidence="6">EGF-like domain-containing protein</fullName>
    </recommendedName>
</protein>
<evidence type="ECO:0000256" key="3">
    <source>
        <dbReference type="ARBA" id="ARBA00023157"/>
    </source>
</evidence>
<dbReference type="SUPFAM" id="SSF57196">
    <property type="entry name" value="EGF/Laminin"/>
    <property type="match status" value="1"/>
</dbReference>
<evidence type="ECO:0000313" key="8">
    <source>
        <dbReference type="Proteomes" id="UP000007110"/>
    </source>
</evidence>
<dbReference type="EnsemblMetazoa" id="XM_782848">
    <property type="protein sequence ID" value="XP_787941"/>
    <property type="gene ID" value="LOC582915"/>
</dbReference>
<dbReference type="RefSeq" id="XP_787941.2">
    <property type="nucleotide sequence ID" value="XM_782848.5"/>
</dbReference>
<evidence type="ECO:0000259" key="6">
    <source>
        <dbReference type="PROSITE" id="PS00022"/>
    </source>
</evidence>
<dbReference type="InterPro" id="IPR000742">
    <property type="entry name" value="EGF"/>
</dbReference>
<feature type="domain" description="EGF-like" evidence="6">
    <location>
        <begin position="124"/>
        <end position="135"/>
    </location>
</feature>
<evidence type="ECO:0000256" key="5">
    <source>
        <dbReference type="SAM" id="SignalP"/>
    </source>
</evidence>
<keyword evidence="3" id="KW-1015">Disulfide bond</keyword>
<sequence>MDLSLFLPVIIIFTEILLTFCSEAQSSSRVGRRSRPGSLDGRRGEMDDDLDIVDAELSVVIGRRRPTDNRRPGDRDMALASLEILVAGERTEQPTTTTEKTNHATRRPLPLCQNGGIRLLGSFCYCPPKFMGRYCEIYRYNSSCGRVPHGRWVYLNCNSCHCVAGVLKCQPHPMPGCDIKEEEQTTISLPDKLPDLDIILNDDDDDTHLVLAYNNSAPRRCYHTGTIISSLMAILLISQLLVRTPDR</sequence>
<feature type="signal peptide" evidence="5">
    <location>
        <begin position="1"/>
        <end position="24"/>
    </location>
</feature>
<dbReference type="KEGG" id="spu:582915"/>
<dbReference type="InParanoid" id="A0A7M7RDY7"/>
<organism evidence="7 8">
    <name type="scientific">Strongylocentrotus purpuratus</name>
    <name type="common">Purple sea urchin</name>
    <dbReference type="NCBI Taxonomy" id="7668"/>
    <lineage>
        <taxon>Eukaryota</taxon>
        <taxon>Metazoa</taxon>
        <taxon>Echinodermata</taxon>
        <taxon>Eleutherozoa</taxon>
        <taxon>Echinozoa</taxon>
        <taxon>Echinoidea</taxon>
        <taxon>Euechinoidea</taxon>
        <taxon>Echinacea</taxon>
        <taxon>Camarodonta</taxon>
        <taxon>Echinidea</taxon>
        <taxon>Strongylocentrotidae</taxon>
        <taxon>Strongylocentrotus</taxon>
    </lineage>
</organism>
<dbReference type="Proteomes" id="UP000007110">
    <property type="component" value="Unassembled WGS sequence"/>
</dbReference>
<dbReference type="InterPro" id="IPR019011">
    <property type="entry name" value="Cryptic/Cripto_CFC-dom"/>
</dbReference>
<dbReference type="OrthoDB" id="9893603at2759"/>
<dbReference type="Gene3D" id="2.10.25.10">
    <property type="entry name" value="Laminin"/>
    <property type="match status" value="1"/>
</dbReference>
<reference evidence="7" key="2">
    <citation type="submission" date="2021-01" db="UniProtKB">
        <authorList>
            <consortium name="EnsemblMetazoa"/>
        </authorList>
    </citation>
    <scope>IDENTIFICATION</scope>
</reference>
<keyword evidence="8" id="KW-1185">Reference proteome</keyword>
<keyword evidence="4" id="KW-0325">Glycoprotein</keyword>
<dbReference type="Pfam" id="PF09443">
    <property type="entry name" value="CFC"/>
    <property type="match status" value="1"/>
</dbReference>
<dbReference type="GO" id="GO:0007165">
    <property type="term" value="P:signal transduction"/>
    <property type="evidence" value="ECO:0007669"/>
    <property type="project" value="UniProtKB-ARBA"/>
</dbReference>